<evidence type="ECO:0000259" key="3">
    <source>
        <dbReference type="PROSITE" id="PS51459"/>
    </source>
</evidence>
<gene>
    <name evidence="4" type="ORF">D0Y50_10545</name>
</gene>
<dbReference type="SUPFAM" id="SSF140931">
    <property type="entry name" value="Fic-like"/>
    <property type="match status" value="1"/>
</dbReference>
<dbReference type="Pfam" id="PF13776">
    <property type="entry name" value="DUF4172"/>
    <property type="match status" value="1"/>
</dbReference>
<reference evidence="4 5" key="1">
    <citation type="submission" date="2018-08" db="EMBL/GenBank/DDBJ databases">
        <title>Salinimonas sediminis sp. nov., a piezophilic bacterium isolated from a deep-sea sediment sample from the New Britain Trench.</title>
        <authorList>
            <person name="Cao J."/>
        </authorList>
    </citation>
    <scope>NUCLEOTIDE SEQUENCE [LARGE SCALE GENOMIC DNA]</scope>
    <source>
        <strain evidence="4 5">N102</strain>
    </source>
</reference>
<dbReference type="Proteomes" id="UP000262073">
    <property type="component" value="Chromosome"/>
</dbReference>
<evidence type="ECO:0000256" key="1">
    <source>
        <dbReference type="PIRSR" id="PIRSR640198-1"/>
    </source>
</evidence>
<dbReference type="Gene3D" id="1.10.3290.10">
    <property type="entry name" value="Fido-like domain"/>
    <property type="match status" value="1"/>
</dbReference>
<dbReference type="Pfam" id="PF02661">
    <property type="entry name" value="Fic"/>
    <property type="match status" value="1"/>
</dbReference>
<feature type="active site" evidence="1">
    <location>
        <position position="208"/>
    </location>
</feature>
<proteinExistence type="predicted"/>
<feature type="domain" description="Fido" evidence="3">
    <location>
        <begin position="113"/>
        <end position="273"/>
    </location>
</feature>
<dbReference type="GO" id="GO:0005524">
    <property type="term" value="F:ATP binding"/>
    <property type="evidence" value="ECO:0007669"/>
    <property type="project" value="UniProtKB-KW"/>
</dbReference>
<dbReference type="AlphaFoldDB" id="A0A346NMK4"/>
<evidence type="ECO:0000313" key="4">
    <source>
        <dbReference type="EMBL" id="AXR06761.1"/>
    </source>
</evidence>
<dbReference type="InterPro" id="IPR036597">
    <property type="entry name" value="Fido-like_dom_sf"/>
</dbReference>
<accession>A0A346NMK4</accession>
<dbReference type="InterPro" id="IPR040198">
    <property type="entry name" value="Fido_containing"/>
</dbReference>
<dbReference type="PANTHER" id="PTHR13504:SF33">
    <property type="entry name" value="FIC FAMILY PROTEIN"/>
    <property type="match status" value="1"/>
</dbReference>
<organism evidence="4 5">
    <name type="scientific">Salinimonas sediminis</name>
    <dbReference type="NCBI Taxonomy" id="2303538"/>
    <lineage>
        <taxon>Bacteria</taxon>
        <taxon>Pseudomonadati</taxon>
        <taxon>Pseudomonadota</taxon>
        <taxon>Gammaproteobacteria</taxon>
        <taxon>Alteromonadales</taxon>
        <taxon>Alteromonadaceae</taxon>
        <taxon>Alteromonas/Salinimonas group</taxon>
        <taxon>Salinimonas</taxon>
    </lineage>
</organism>
<dbReference type="RefSeq" id="WP_117316909.1">
    <property type="nucleotide sequence ID" value="NZ_CP031769.1"/>
</dbReference>
<dbReference type="KEGG" id="salm:D0Y50_10545"/>
<protein>
    <submittedName>
        <fullName evidence="4">Fic family protein</fullName>
    </submittedName>
</protein>
<dbReference type="InterPro" id="IPR003812">
    <property type="entry name" value="Fido"/>
</dbReference>
<evidence type="ECO:0000313" key="5">
    <source>
        <dbReference type="Proteomes" id="UP000262073"/>
    </source>
</evidence>
<dbReference type="OrthoDB" id="9807853at2"/>
<dbReference type="InterPro" id="IPR036388">
    <property type="entry name" value="WH-like_DNA-bd_sf"/>
</dbReference>
<feature type="binding site" evidence="2">
    <location>
        <begin position="212"/>
        <end position="219"/>
    </location>
    <ligand>
        <name>ATP</name>
        <dbReference type="ChEBI" id="CHEBI:30616"/>
    </ligand>
</feature>
<keyword evidence="5" id="KW-1185">Reference proteome</keyword>
<dbReference type="PANTHER" id="PTHR13504">
    <property type="entry name" value="FIDO DOMAIN-CONTAINING PROTEIN DDB_G0283145"/>
    <property type="match status" value="1"/>
</dbReference>
<dbReference type="EMBL" id="CP031769">
    <property type="protein sequence ID" value="AXR06761.1"/>
    <property type="molecule type" value="Genomic_DNA"/>
</dbReference>
<feature type="binding site" evidence="2">
    <location>
        <begin position="250"/>
        <end position="251"/>
    </location>
    <ligand>
        <name>ATP</name>
        <dbReference type="ChEBI" id="CHEBI:30616"/>
    </ligand>
</feature>
<dbReference type="PROSITE" id="PS51459">
    <property type="entry name" value="FIDO"/>
    <property type="match status" value="1"/>
</dbReference>
<keyword evidence="2" id="KW-0067">ATP-binding</keyword>
<sequence length="378" mass="42179">MYIWQKSDWPHFRYDSKTLGPLLKQVRLLQGKLTGHAEHLNHQGALETQINTLVQEAIQTSAIEGETLNVSSVRSSAARRLGLDNSGIEPGSEGTDQLVAMLADAVAQVDTPLTQQTLFDWQASLFPTRPLFMPKEAIIGGLREDQPDHPMVVASRRGSREIIHFEAPSSDLLPYEVNAFLNWFNHESQDIDGLLRAALAHLWLITLHPFSDGNGRVTRAVADRALAQDEHNSVRFYSMSAAIMRHRSSYYDALESTQKGSLEVTAWLQWFLKVLAEAVQRSIAQFQRTLDKARFWQVFQDVGLNDRQCKVINRLFDAAPDEFEHGINAGKYKSIASTSKATATRDLAALVELGCLVQLPGGGRSTRYDLNLDLAGVK</sequence>
<dbReference type="Gene3D" id="1.10.10.10">
    <property type="entry name" value="Winged helix-like DNA-binding domain superfamily/Winged helix DNA-binding domain"/>
    <property type="match status" value="1"/>
</dbReference>
<dbReference type="InterPro" id="IPR025230">
    <property type="entry name" value="DUF4172"/>
</dbReference>
<name>A0A346NMK4_9ALTE</name>
<keyword evidence="2" id="KW-0547">Nucleotide-binding</keyword>
<evidence type="ECO:0000256" key="2">
    <source>
        <dbReference type="PIRSR" id="PIRSR640198-2"/>
    </source>
</evidence>